<feature type="compositionally biased region" description="Basic residues" evidence="1">
    <location>
        <begin position="251"/>
        <end position="263"/>
    </location>
</feature>
<proteinExistence type="predicted"/>
<dbReference type="EMBL" id="ML014235">
    <property type="protein sequence ID" value="RKP00110.1"/>
    <property type="molecule type" value="Genomic_DNA"/>
</dbReference>
<feature type="region of interest" description="Disordered" evidence="1">
    <location>
        <begin position="314"/>
        <end position="419"/>
    </location>
</feature>
<organism evidence="2 3">
    <name type="scientific">Caulochytrium protostelioides</name>
    <dbReference type="NCBI Taxonomy" id="1555241"/>
    <lineage>
        <taxon>Eukaryota</taxon>
        <taxon>Fungi</taxon>
        <taxon>Fungi incertae sedis</taxon>
        <taxon>Chytridiomycota</taxon>
        <taxon>Chytridiomycota incertae sedis</taxon>
        <taxon>Chytridiomycetes</taxon>
        <taxon>Caulochytriales</taxon>
        <taxon>Caulochytriaceae</taxon>
        <taxon>Caulochytrium</taxon>
    </lineage>
</organism>
<keyword evidence="3" id="KW-1185">Reference proteome</keyword>
<evidence type="ECO:0000256" key="1">
    <source>
        <dbReference type="SAM" id="MobiDB-lite"/>
    </source>
</evidence>
<dbReference type="Proteomes" id="UP000274922">
    <property type="component" value="Unassembled WGS sequence"/>
</dbReference>
<reference evidence="3" key="1">
    <citation type="journal article" date="2018" name="Nat. Microbiol.">
        <title>Leveraging single-cell genomics to expand the fungal tree of life.</title>
        <authorList>
            <person name="Ahrendt S.R."/>
            <person name="Quandt C.A."/>
            <person name="Ciobanu D."/>
            <person name="Clum A."/>
            <person name="Salamov A."/>
            <person name="Andreopoulos B."/>
            <person name="Cheng J.F."/>
            <person name="Woyke T."/>
            <person name="Pelin A."/>
            <person name="Henrissat B."/>
            <person name="Reynolds N.K."/>
            <person name="Benny G.L."/>
            <person name="Smith M.E."/>
            <person name="James T.Y."/>
            <person name="Grigoriev I.V."/>
        </authorList>
    </citation>
    <scope>NUCLEOTIDE SEQUENCE [LARGE SCALE GENOMIC DNA]</scope>
    <source>
        <strain evidence="3">ATCC 52028</strain>
    </source>
</reference>
<feature type="compositionally biased region" description="Low complexity" evidence="1">
    <location>
        <begin position="379"/>
        <end position="392"/>
    </location>
</feature>
<feature type="compositionally biased region" description="Acidic residues" evidence="1">
    <location>
        <begin position="393"/>
        <end position="406"/>
    </location>
</feature>
<dbReference type="AlphaFoldDB" id="A0A4P9X520"/>
<gene>
    <name evidence="2" type="ORF">CXG81DRAFT_27182</name>
</gene>
<name>A0A4P9X520_9FUNG</name>
<sequence>MTGTDYVLDAHDDASAAWLGTLPPVVVPFGPARLMELAYTVTARMAHLSPREAWALMLDHSLLAASLAVLGVLGNPGAAAPSAGPWDAAAASAAAGDAAALRLDAAESGGAAAMSPMTDFGAHGWDSADGAVASQTTHVQVSLDFAATILRQYGPPQNPADIEGQRQRLEGLTATWHYLQGEALILTEDSVAAAADHATADLGHATEGLVPWCLRRLQQRDREGALLGAHHDGHARYPRGHRGRPGDHPHSHPHPHLQPHRDRRTRAYVAALASDVLQLDHVLAHVLLPPADRHLVRVVRLVLRMTLIAYRDLADPDDPSRRARRTGFGEDLLATEDVLPDDLTSSTKTASTTATPNQAHDAWPPAPLDSQTLHTDGDAPVSPACPSAGASSPDEDDDQPPWDEDAATSRGSLTDEDDEDDTIALPASLAWQELVGLVTCHHAAHELVHPLSGALLWRALADVLGEGARPGQTFRMATVPDVAAVAQRLWRRSFCARGKLLYRAALAATALATAPPRPCFSPTRAPAAPPLLSTAVAVMLATLPALADQARAMGWAEAALAADVALAEAYVLAGVWPPSPPCGPPRHRAGVPLRALIAHPRWAPIAVRAQRAGRRDYVMRLLAACGAVAARSE</sequence>
<accession>A0A4P9X520</accession>
<evidence type="ECO:0000313" key="3">
    <source>
        <dbReference type="Proteomes" id="UP000274922"/>
    </source>
</evidence>
<protein>
    <submittedName>
        <fullName evidence="2">Uncharacterized protein</fullName>
    </submittedName>
</protein>
<feature type="compositionally biased region" description="Low complexity" evidence="1">
    <location>
        <begin position="344"/>
        <end position="355"/>
    </location>
</feature>
<evidence type="ECO:0000313" key="2">
    <source>
        <dbReference type="EMBL" id="RKP00110.1"/>
    </source>
</evidence>
<feature type="region of interest" description="Disordered" evidence="1">
    <location>
        <begin position="231"/>
        <end position="263"/>
    </location>
</feature>